<proteinExistence type="predicted"/>
<dbReference type="OrthoDB" id="9801651at2"/>
<dbReference type="SUPFAM" id="SSF52172">
    <property type="entry name" value="CheY-like"/>
    <property type="match status" value="2"/>
</dbReference>
<evidence type="ECO:0000313" key="19">
    <source>
        <dbReference type="EMBL" id="TXB71239.1"/>
    </source>
</evidence>
<dbReference type="InterPro" id="IPR003594">
    <property type="entry name" value="HATPase_dom"/>
</dbReference>
<feature type="domain" description="HPt" evidence="18">
    <location>
        <begin position="753"/>
        <end position="846"/>
    </location>
</feature>
<feature type="transmembrane region" description="Helical" evidence="15">
    <location>
        <begin position="39"/>
        <end position="56"/>
    </location>
</feature>
<dbReference type="SMART" id="SM00387">
    <property type="entry name" value="HATPase_c"/>
    <property type="match status" value="1"/>
</dbReference>
<evidence type="ECO:0000256" key="2">
    <source>
        <dbReference type="ARBA" id="ARBA00004370"/>
    </source>
</evidence>
<evidence type="ECO:0000256" key="14">
    <source>
        <dbReference type="PROSITE-ProRule" id="PRU00169"/>
    </source>
</evidence>
<dbReference type="Pfam" id="PF01627">
    <property type="entry name" value="Hpt"/>
    <property type="match status" value="1"/>
</dbReference>
<comment type="caution">
    <text evidence="19">The sequence shown here is derived from an EMBL/GenBank/DDBJ whole genome shotgun (WGS) entry which is preliminary data.</text>
</comment>
<dbReference type="Gene3D" id="1.10.287.130">
    <property type="match status" value="1"/>
</dbReference>
<dbReference type="EMBL" id="VOPL01000001">
    <property type="protein sequence ID" value="TXB71239.1"/>
    <property type="molecule type" value="Genomic_DNA"/>
</dbReference>
<evidence type="ECO:0000256" key="6">
    <source>
        <dbReference type="ARBA" id="ARBA00022692"/>
    </source>
</evidence>
<dbReference type="PANTHER" id="PTHR45339">
    <property type="entry name" value="HYBRID SIGNAL TRANSDUCTION HISTIDINE KINASE J"/>
    <property type="match status" value="1"/>
</dbReference>
<dbReference type="Pfam" id="PF00512">
    <property type="entry name" value="HisKA"/>
    <property type="match status" value="1"/>
</dbReference>
<evidence type="ECO:0000259" key="16">
    <source>
        <dbReference type="PROSITE" id="PS50109"/>
    </source>
</evidence>
<evidence type="ECO:0000256" key="7">
    <source>
        <dbReference type="ARBA" id="ARBA00022741"/>
    </source>
</evidence>
<dbReference type="GO" id="GO:0005524">
    <property type="term" value="F:ATP binding"/>
    <property type="evidence" value="ECO:0007669"/>
    <property type="project" value="UniProtKB-KW"/>
</dbReference>
<dbReference type="PROSITE" id="PS50109">
    <property type="entry name" value="HIS_KIN"/>
    <property type="match status" value="1"/>
</dbReference>
<evidence type="ECO:0000256" key="13">
    <source>
        <dbReference type="PROSITE-ProRule" id="PRU00110"/>
    </source>
</evidence>
<feature type="domain" description="Response regulatory" evidence="17">
    <location>
        <begin position="447"/>
        <end position="569"/>
    </location>
</feature>
<evidence type="ECO:0000256" key="5">
    <source>
        <dbReference type="ARBA" id="ARBA00022679"/>
    </source>
</evidence>
<evidence type="ECO:0000259" key="18">
    <source>
        <dbReference type="PROSITE" id="PS50894"/>
    </source>
</evidence>
<dbReference type="InterPro" id="IPR011006">
    <property type="entry name" value="CheY-like_superfamily"/>
</dbReference>
<keyword evidence="9" id="KW-0067">ATP-binding</keyword>
<dbReference type="InterPro" id="IPR005467">
    <property type="entry name" value="His_kinase_dom"/>
</dbReference>
<feature type="transmembrane region" description="Helical" evidence="15">
    <location>
        <begin position="12"/>
        <end position="33"/>
    </location>
</feature>
<dbReference type="Gene3D" id="1.20.120.160">
    <property type="entry name" value="HPT domain"/>
    <property type="match status" value="1"/>
</dbReference>
<evidence type="ECO:0000256" key="10">
    <source>
        <dbReference type="ARBA" id="ARBA00022989"/>
    </source>
</evidence>
<evidence type="ECO:0000256" key="8">
    <source>
        <dbReference type="ARBA" id="ARBA00022777"/>
    </source>
</evidence>
<dbReference type="EC" id="2.7.13.3" evidence="3"/>
<evidence type="ECO:0000256" key="3">
    <source>
        <dbReference type="ARBA" id="ARBA00012438"/>
    </source>
</evidence>
<dbReference type="SUPFAM" id="SSF47384">
    <property type="entry name" value="Homodimeric domain of signal transducing histidine kinase"/>
    <property type="match status" value="1"/>
</dbReference>
<dbReference type="SMART" id="SM00388">
    <property type="entry name" value="HisKA"/>
    <property type="match status" value="1"/>
</dbReference>
<dbReference type="AlphaFoldDB" id="A0A5C6S8R3"/>
<evidence type="ECO:0000256" key="12">
    <source>
        <dbReference type="ARBA" id="ARBA00023136"/>
    </source>
</evidence>
<evidence type="ECO:0000256" key="4">
    <source>
        <dbReference type="ARBA" id="ARBA00022553"/>
    </source>
</evidence>
<feature type="domain" description="Histidine kinase" evidence="16">
    <location>
        <begin position="208"/>
        <end position="429"/>
    </location>
</feature>
<feature type="modified residue" description="4-aspartylphosphate" evidence="14">
    <location>
        <position position="501"/>
    </location>
</feature>
<feature type="transmembrane region" description="Helical" evidence="15">
    <location>
        <begin position="68"/>
        <end position="88"/>
    </location>
</feature>
<dbReference type="SUPFAM" id="SSF47226">
    <property type="entry name" value="Histidine-containing phosphotransfer domain, HPT domain"/>
    <property type="match status" value="1"/>
</dbReference>
<evidence type="ECO:0000259" key="17">
    <source>
        <dbReference type="PROSITE" id="PS50110"/>
    </source>
</evidence>
<feature type="domain" description="Response regulatory" evidence="17">
    <location>
        <begin position="596"/>
        <end position="714"/>
    </location>
</feature>
<dbReference type="SMART" id="SM00448">
    <property type="entry name" value="REC"/>
    <property type="match status" value="2"/>
</dbReference>
<name>A0A5C6S8R3_9RHOB</name>
<dbReference type="CDD" id="cd00082">
    <property type="entry name" value="HisKA"/>
    <property type="match status" value="1"/>
</dbReference>
<keyword evidence="12 15" id="KW-0472">Membrane</keyword>
<dbReference type="GO" id="GO:0005886">
    <property type="term" value="C:plasma membrane"/>
    <property type="evidence" value="ECO:0007669"/>
    <property type="project" value="UniProtKB-SubCell"/>
</dbReference>
<dbReference type="SUPFAM" id="SSF55874">
    <property type="entry name" value="ATPase domain of HSP90 chaperone/DNA topoisomerase II/histidine kinase"/>
    <property type="match status" value="1"/>
</dbReference>
<keyword evidence="5" id="KW-0808">Transferase</keyword>
<dbReference type="PANTHER" id="PTHR45339:SF3">
    <property type="entry name" value="HISTIDINE KINASE"/>
    <property type="match status" value="1"/>
</dbReference>
<dbReference type="FunFam" id="1.10.287.130:FF:000004">
    <property type="entry name" value="Ethylene receptor 1"/>
    <property type="match status" value="1"/>
</dbReference>
<dbReference type="GO" id="GO:0000155">
    <property type="term" value="F:phosphorelay sensor kinase activity"/>
    <property type="evidence" value="ECO:0007669"/>
    <property type="project" value="InterPro"/>
</dbReference>
<keyword evidence="10 15" id="KW-1133">Transmembrane helix</keyword>
<dbReference type="InterPro" id="IPR036641">
    <property type="entry name" value="HPT_dom_sf"/>
</dbReference>
<evidence type="ECO:0000256" key="9">
    <source>
        <dbReference type="ARBA" id="ARBA00022840"/>
    </source>
</evidence>
<dbReference type="InterPro" id="IPR003661">
    <property type="entry name" value="HisK_dim/P_dom"/>
</dbReference>
<keyword evidence="4 14" id="KW-0597">Phosphoprotein</keyword>
<dbReference type="Pfam" id="PF00072">
    <property type="entry name" value="Response_reg"/>
    <property type="match status" value="2"/>
</dbReference>
<protein>
    <recommendedName>
        <fullName evidence="3">histidine kinase</fullName>
        <ecNumber evidence="3">2.7.13.3</ecNumber>
    </recommendedName>
</protein>
<dbReference type="RefSeq" id="WP_147096737.1">
    <property type="nucleotide sequence ID" value="NZ_JBHUFH010000002.1"/>
</dbReference>
<keyword evidence="20" id="KW-1185">Reference proteome</keyword>
<keyword evidence="6 15" id="KW-0812">Transmembrane</keyword>
<evidence type="ECO:0000256" key="1">
    <source>
        <dbReference type="ARBA" id="ARBA00000085"/>
    </source>
</evidence>
<feature type="modified residue" description="Phosphohistidine" evidence="13">
    <location>
        <position position="792"/>
    </location>
</feature>
<reference evidence="19 20" key="1">
    <citation type="submission" date="2019-08" db="EMBL/GenBank/DDBJ databases">
        <authorList>
            <person name="Ye J."/>
        </authorList>
    </citation>
    <scope>NUCLEOTIDE SEQUENCE [LARGE SCALE GENOMIC DNA]</scope>
    <source>
        <strain evidence="19 20">TK008</strain>
    </source>
</reference>
<dbReference type="PRINTS" id="PR00344">
    <property type="entry name" value="BCTRLSENSOR"/>
</dbReference>
<dbReference type="PROSITE" id="PS50894">
    <property type="entry name" value="HPT"/>
    <property type="match status" value="1"/>
</dbReference>
<gene>
    <name evidence="19" type="ORF">FQV27_05200</name>
</gene>
<dbReference type="InterPro" id="IPR036097">
    <property type="entry name" value="HisK_dim/P_sf"/>
</dbReference>
<dbReference type="PROSITE" id="PS50110">
    <property type="entry name" value="RESPONSE_REGULATORY"/>
    <property type="match status" value="2"/>
</dbReference>
<dbReference type="FunFam" id="3.30.565.10:FF:000010">
    <property type="entry name" value="Sensor histidine kinase RcsC"/>
    <property type="match status" value="1"/>
</dbReference>
<dbReference type="InterPro" id="IPR036890">
    <property type="entry name" value="HATPase_C_sf"/>
</dbReference>
<comment type="catalytic activity">
    <reaction evidence="1">
        <text>ATP + protein L-histidine = ADP + protein N-phospho-L-histidine.</text>
        <dbReference type="EC" id="2.7.13.3"/>
    </reaction>
</comment>
<keyword evidence="8" id="KW-0418">Kinase</keyword>
<dbReference type="InterPro" id="IPR008207">
    <property type="entry name" value="Sig_transdc_His_kin_Hpt_dom"/>
</dbReference>
<organism evidence="19 20">
    <name type="scientific">Paracoccus aurantiacus</name>
    <dbReference type="NCBI Taxonomy" id="2599412"/>
    <lineage>
        <taxon>Bacteria</taxon>
        <taxon>Pseudomonadati</taxon>
        <taxon>Pseudomonadota</taxon>
        <taxon>Alphaproteobacteria</taxon>
        <taxon>Rhodobacterales</taxon>
        <taxon>Paracoccaceae</taxon>
        <taxon>Paracoccus</taxon>
    </lineage>
</organism>
<accession>A0A5C6S8R3</accession>
<feature type="modified residue" description="4-aspartylphosphate" evidence="14">
    <location>
        <position position="647"/>
    </location>
</feature>
<feature type="transmembrane region" description="Helical" evidence="15">
    <location>
        <begin position="143"/>
        <end position="164"/>
    </location>
</feature>
<dbReference type="InterPro" id="IPR001789">
    <property type="entry name" value="Sig_transdc_resp-reg_receiver"/>
</dbReference>
<comment type="subcellular location">
    <subcellularLocation>
        <location evidence="2">Membrane</location>
    </subcellularLocation>
</comment>
<evidence type="ECO:0000313" key="20">
    <source>
        <dbReference type="Proteomes" id="UP000321562"/>
    </source>
</evidence>
<dbReference type="CDD" id="cd17546">
    <property type="entry name" value="REC_hyHK_CKI1_RcsC-like"/>
    <property type="match status" value="2"/>
</dbReference>
<dbReference type="InterPro" id="IPR004358">
    <property type="entry name" value="Sig_transdc_His_kin-like_C"/>
</dbReference>
<evidence type="ECO:0000256" key="15">
    <source>
        <dbReference type="SAM" id="Phobius"/>
    </source>
</evidence>
<dbReference type="CDD" id="cd16922">
    <property type="entry name" value="HATPase_EvgS-ArcB-TorS-like"/>
    <property type="match status" value="1"/>
</dbReference>
<dbReference type="Pfam" id="PF02518">
    <property type="entry name" value="HATPase_c"/>
    <property type="match status" value="1"/>
</dbReference>
<dbReference type="Gene3D" id="3.40.50.2300">
    <property type="match status" value="2"/>
</dbReference>
<keyword evidence="11" id="KW-0902">Two-component regulatory system</keyword>
<sequence length="946" mass="102879">MKVELETLRAGYGALLVWLFWAHVPVMALAALWNKAMPVPEAMLIAATIALAYQVVHWRYGNAPVTRNLATVALVAEPAFLLVLFAGHPWQMDMHMYFFAVLALNIAWFDRAQMFLGAIVTALHHLLLLYLLPYAVFPGSGDLARVLLHAVIVIFQMVVLVWVVGKVRQTFRRMSRLSSDLVRNGEALEERTQEAEAANRAKSLFLANMSHELRTPINAILGFSHLLQRDGLGSRQKDQVAKISAAGHTLMRLINDVLDLSKIEAGKLEFDAREFDLRSAVESQLQLVSESAHAKGLRVEVRIDANIPNVLICDDMRFNQVVLNLLSNAIKFTEQGAVTFTAQLLGQSDGAATICCSVGDTGIGISADQQKALFSSFVQADASTTRRYGGTGLGLAICRQIIEKMGGSIDVESEEGTGSTFSFTVKMKVPSDVTVTNSAPPVQRSLRVLIADDNPAARQIIQEIFARWGIQADLASSGADALRRLQSASQAGATYELLMIDWKMPGMDGFETLRRMRRSESPVGTPIVVMMSAHDLDDCRTIGANFGIDAYVAKPVEADLLSATLTKLLSFDTKPQQAAPREAREPAVSGDLSGKRILLVEDNQINREIAREILRAAGLKIDCAENGRIACEMVEAGTIAYDAVLMDVQMPELDGLAATRRIRTRFPADKLPIIAMTAHAYDDDKRQCLEAGMNDHVAKPIDPQLLLSTLRRWVEAPAKQVSAAPIQGGPAGSLPATLPPFEIGKALVRVNGNEALLRRLILGFASDYGDVADRIAWHIEADQMKAASDLAHALKGVASSLELREVAGLARAIGDTLACRDPAGAIHAIPKLRKALQEACEAAKRIEGDQLSGANVTALSAASPRNRHVDLDRVTVIYRNLREQVDRQSLSARRGYEEFAEALGVTGSERASDAISAALTRLDYAEALSLLDQRYAALTGPKDIPA</sequence>
<evidence type="ECO:0000256" key="11">
    <source>
        <dbReference type="ARBA" id="ARBA00023012"/>
    </source>
</evidence>
<keyword evidence="7" id="KW-0547">Nucleotide-binding</keyword>
<dbReference type="Proteomes" id="UP000321562">
    <property type="component" value="Unassembled WGS sequence"/>
</dbReference>
<feature type="transmembrane region" description="Helical" evidence="15">
    <location>
        <begin position="116"/>
        <end position="137"/>
    </location>
</feature>
<dbReference type="Gene3D" id="3.30.565.10">
    <property type="entry name" value="Histidine kinase-like ATPase, C-terminal domain"/>
    <property type="match status" value="1"/>
</dbReference>